<proteinExistence type="predicted"/>
<accession>A0A398DD87</accession>
<keyword evidence="4" id="KW-1185">Reference proteome</keyword>
<dbReference type="RefSeq" id="WP_119120014.1">
    <property type="nucleotide sequence ID" value="NZ_QXIT01000092.1"/>
</dbReference>
<protein>
    <recommendedName>
        <fullName evidence="1">Novel STAND NTPase 5 domain-containing protein</fullName>
    </recommendedName>
</protein>
<evidence type="ECO:0000313" key="3">
    <source>
        <dbReference type="EMBL" id="RIE10258.1"/>
    </source>
</evidence>
<dbReference type="Proteomes" id="UP000266489">
    <property type="component" value="Unassembled WGS sequence"/>
</dbReference>
<gene>
    <name evidence="3" type="ORF">SMC5_06205</name>
    <name evidence="2" type="ORF">SMC6_05535</name>
</gene>
<dbReference type="AlphaFoldDB" id="A0A398DD87"/>
<dbReference type="SUPFAM" id="SSF52540">
    <property type="entry name" value="P-loop containing nucleoside triphosphate hydrolases"/>
    <property type="match status" value="1"/>
</dbReference>
<name>A0A398DD87_9BACT</name>
<dbReference type="InterPro" id="IPR057574">
    <property type="entry name" value="nSTAND_NTPase5_dom"/>
</dbReference>
<accession>A0A398D8V4</accession>
<feature type="domain" description="Novel STAND NTPase 5" evidence="1">
    <location>
        <begin position="205"/>
        <end position="328"/>
    </location>
</feature>
<sequence>MDASGAAAEFPYDYLMKQGIDDGALLKQSRARFARVMSKVAPLFAQLSPALLCAVAAISSGGSLGAPGIPAAVLGEEIVKQVLVAYPIGRLLDKLIGKKSSTLTNDEAHQVKAAIESLTEKISQASRQNLAIDSGVAQFATALINGDQLQQARQCIEGLDSKLGVVSAELATRLDQIREELAVMNQATLPTIQAVLDKGVSTRPEFFRRSGPAWVDFQEGYVYERPEVADIIQRLKQEDIVAIKGGPASGKSSVLRNVGYRLAVDGADVRFLELKTLPVNEASEISKIRHGFIFVDDAHLNLGFVESLLLNRPNAKIVIACRNIDLRTLYGPTTEYKLTEYLDSAVTIMALDAADQILERFEEKRGPIPHELRSALTTNHLWVMAWQLKSIASNGRIDEGSVLKTVKEYVENIKGCAKPENVLLPASAFSEHETAVRKPFLDSFSEEGTVKALEAQGEVLAVVSGTKDYVVLHHSEVAAIYQRAFRYFEDFSTSTKRAIAQRFESSFGTQYVTASTLASKLINVYLREYPTEITNLATVFEDGALASEIIRNNLEDISVGLKREADIARIARFTDTLIAVNRPFAKMIVQHLDIDNLVEKIENRGSIIATGTLLSSLRMADKLIARHVLERLNIDDLMRRIDKELDLGAMSQCVYAIGRVDGDIARRVVERLDLATMVRKVDEEPDLHVLGFFIGTIAGVKKTTGIKILKSLDVHRLVEKMTTAETPDAINWGILTLTAMDKEAAKVALDALGFDKLVQNIRKEQDPERIGKWLTLATRSGVDVGSRVIEELDRGELVQKLEQENDIGRIGGFLDGMHGANENVAAEILGSLDIAGLIRKTTRNRLDVVLIRTALNSIASVDVRIASRIVEGLDVESLARELDNEEDIEEFLQLFVTIGKLNRDIVGRLVEKLDIDRLIDKVEHEEDAHCFGEGFLAVAFVDPDVAQRIVAALGVGGLVGRIDKAGDVQAIGECLRALAMVSPLTAEQVAGALNIKGIAEKIRKEEDVKSIGVLLEAFAKQGPVVQGLLDAVDASRRQEVVEYLRARGIVLEKCTHIKKRKRKKGN</sequence>
<evidence type="ECO:0000313" key="4">
    <source>
        <dbReference type="Proteomes" id="UP000266260"/>
    </source>
</evidence>
<dbReference type="InterPro" id="IPR027417">
    <property type="entry name" value="P-loop_NTPase"/>
</dbReference>
<evidence type="ECO:0000313" key="5">
    <source>
        <dbReference type="Proteomes" id="UP000266489"/>
    </source>
</evidence>
<reference evidence="4 5" key="1">
    <citation type="submission" date="2018-09" db="EMBL/GenBank/DDBJ databases">
        <title>Discovery and Ecogenomic Context for Candidatus Cryosericales, a Global Caldiserica Order Active in Thawing Permafrost.</title>
        <authorList>
            <person name="Martinez M.A."/>
            <person name="Woodcroft B.J."/>
            <person name="Ignacio Espinoza J.C."/>
            <person name="Zayed A."/>
            <person name="Singleton C.M."/>
            <person name="Boyd J."/>
            <person name="Li Y.-F."/>
            <person name="Purvine S."/>
            <person name="Maughan H."/>
            <person name="Hodgkins S.B."/>
            <person name="Anderson D."/>
            <person name="Sederholm M."/>
            <person name="Temperton B."/>
            <person name="Saleska S.R."/>
            <person name="Tyson G.W."/>
            <person name="Rich V.I."/>
        </authorList>
    </citation>
    <scope>NUCLEOTIDE SEQUENCE [LARGE SCALE GENOMIC DNA]</scope>
    <source>
        <strain evidence="3 5">SMC5</strain>
        <strain evidence="2 4">SMC6</strain>
    </source>
</reference>
<dbReference type="Proteomes" id="UP000266260">
    <property type="component" value="Unassembled WGS sequence"/>
</dbReference>
<evidence type="ECO:0000313" key="2">
    <source>
        <dbReference type="EMBL" id="RIE07741.1"/>
    </source>
</evidence>
<dbReference type="EMBL" id="QXIT01000092">
    <property type="protein sequence ID" value="RIE07741.1"/>
    <property type="molecule type" value="Genomic_DNA"/>
</dbReference>
<comment type="caution">
    <text evidence="3">The sequence shown here is derived from an EMBL/GenBank/DDBJ whole genome shotgun (WGS) entry which is preliminary data.</text>
</comment>
<organism evidence="3 5">
    <name type="scientific">Candidatus Cryosericum odellii</name>
    <dbReference type="NCBI Taxonomy" id="2290917"/>
    <lineage>
        <taxon>Bacteria</taxon>
        <taxon>Pseudomonadati</taxon>
        <taxon>Caldisericota/Cryosericota group</taxon>
        <taxon>Candidatus Cryosericota</taxon>
        <taxon>Candidatus Cryosericia</taxon>
        <taxon>Candidatus Cryosericales</taxon>
        <taxon>Candidatus Cryosericaceae</taxon>
        <taxon>Candidatus Cryosericum</taxon>
    </lineage>
</organism>
<evidence type="ECO:0000259" key="1">
    <source>
        <dbReference type="Pfam" id="PF25199"/>
    </source>
</evidence>
<dbReference type="Pfam" id="PF25199">
    <property type="entry name" value="nSTAND_NTPase5"/>
    <property type="match status" value="1"/>
</dbReference>
<dbReference type="EMBL" id="QXIU01000149">
    <property type="protein sequence ID" value="RIE10258.1"/>
    <property type="molecule type" value="Genomic_DNA"/>
</dbReference>